<evidence type="ECO:0000256" key="1">
    <source>
        <dbReference type="ARBA" id="ARBA00004371"/>
    </source>
</evidence>
<comment type="subcellular location">
    <subcellularLocation>
        <location evidence="2">Cytoplasm</location>
    </subcellularLocation>
    <subcellularLocation>
        <location evidence="1">Lysosome</location>
    </subcellularLocation>
</comment>
<dbReference type="EMBL" id="IAAA01004142">
    <property type="protein sequence ID" value="LAA02289.1"/>
    <property type="molecule type" value="mRNA"/>
</dbReference>
<reference evidence="7" key="1">
    <citation type="journal article" date="2016" name="Mol. Ecol. Resour.">
        <title>Evaluation of the impact of RNA preservation methods of spiders for de novo transcriptome assembly.</title>
        <authorList>
            <person name="Kono N."/>
            <person name="Nakamura H."/>
            <person name="Ito Y."/>
            <person name="Tomita M."/>
            <person name="Arakawa K."/>
        </authorList>
    </citation>
    <scope>NUCLEOTIDE SEQUENCE</scope>
    <source>
        <tissue evidence="7">Whole body</tissue>
    </source>
</reference>
<proteinExistence type="evidence at transcript level"/>
<dbReference type="GO" id="GO:0005085">
    <property type="term" value="F:guanyl-nucleotide exchange factor activity"/>
    <property type="evidence" value="ECO:0007669"/>
    <property type="project" value="TreeGrafter"/>
</dbReference>
<name>A0A2L2Y275_PARTP</name>
<dbReference type="GO" id="GO:0043066">
    <property type="term" value="P:negative regulation of apoptotic process"/>
    <property type="evidence" value="ECO:0007669"/>
    <property type="project" value="InterPro"/>
</dbReference>
<dbReference type="EMBL" id="IAAA01004140">
    <property type="protein sequence ID" value="LAA02282.1"/>
    <property type="molecule type" value="mRNA"/>
</dbReference>
<evidence type="ECO:0000256" key="2">
    <source>
        <dbReference type="ARBA" id="ARBA00004496"/>
    </source>
</evidence>
<dbReference type="Pfam" id="PF16672">
    <property type="entry name" value="LAMTOR5"/>
    <property type="match status" value="1"/>
</dbReference>
<dbReference type="Gene3D" id="3.30.450.30">
    <property type="entry name" value="Dynein light chain 2a, cytoplasmic"/>
    <property type="match status" value="1"/>
</dbReference>
<dbReference type="PANTHER" id="PTHR13342">
    <property type="entry name" value="RAGULATOR COMPLEX PROTEIN LAMTOR5"/>
    <property type="match status" value="1"/>
</dbReference>
<keyword evidence="4" id="KW-0963">Cytoplasm</keyword>
<accession>A0A2L2Y275</accession>
<sequence>METKIRNVILDVASKPGVTGVLIADQNGLCLGSKGSIDSSVSGSLVHLMQLAKKLEPTKSPILKLEADISSIIIKSDDKITLALAMNQKKH</sequence>
<evidence type="ECO:0000256" key="3">
    <source>
        <dbReference type="ARBA" id="ARBA00007795"/>
    </source>
</evidence>
<dbReference type="GO" id="GO:1904263">
    <property type="term" value="P:positive regulation of TORC1 signaling"/>
    <property type="evidence" value="ECO:0007669"/>
    <property type="project" value="TreeGrafter"/>
</dbReference>
<comment type="similarity">
    <text evidence="3">Belongs to the LAMTOR5 family.</text>
</comment>
<dbReference type="InterPro" id="IPR024135">
    <property type="entry name" value="LAMTOR5"/>
</dbReference>
<evidence type="ECO:0000313" key="7">
    <source>
        <dbReference type="EMBL" id="LAA02289.1"/>
    </source>
</evidence>
<evidence type="ECO:0000256" key="4">
    <source>
        <dbReference type="ARBA" id="ARBA00022490"/>
    </source>
</evidence>
<dbReference type="GO" id="GO:0071986">
    <property type="term" value="C:Ragulator complex"/>
    <property type="evidence" value="ECO:0007669"/>
    <property type="project" value="InterPro"/>
</dbReference>
<dbReference type="GO" id="GO:0071230">
    <property type="term" value="P:cellular response to amino acid stimulus"/>
    <property type="evidence" value="ECO:0007669"/>
    <property type="project" value="TreeGrafter"/>
</dbReference>
<evidence type="ECO:0000256" key="5">
    <source>
        <dbReference type="ARBA" id="ARBA00023228"/>
    </source>
</evidence>
<protein>
    <recommendedName>
        <fullName evidence="6">Late endosomal/lysosomal adaptor and MAPK and MTOR activator 5</fullName>
    </recommendedName>
</protein>
<evidence type="ECO:0000256" key="6">
    <source>
        <dbReference type="ARBA" id="ARBA00032692"/>
    </source>
</evidence>
<dbReference type="GO" id="GO:0005764">
    <property type="term" value="C:lysosome"/>
    <property type="evidence" value="ECO:0007669"/>
    <property type="project" value="UniProtKB-SubCell"/>
</dbReference>
<dbReference type="AlphaFoldDB" id="A0A2L2Y275"/>
<dbReference type="PANTHER" id="PTHR13342:SF2">
    <property type="entry name" value="RAGULATOR COMPLEX PROTEIN LAMTOR5"/>
    <property type="match status" value="1"/>
</dbReference>
<organism evidence="7">
    <name type="scientific">Parasteatoda tepidariorum</name>
    <name type="common">Common house spider</name>
    <name type="synonym">Achaearanea tepidariorum</name>
    <dbReference type="NCBI Taxonomy" id="114398"/>
    <lineage>
        <taxon>Eukaryota</taxon>
        <taxon>Metazoa</taxon>
        <taxon>Ecdysozoa</taxon>
        <taxon>Arthropoda</taxon>
        <taxon>Chelicerata</taxon>
        <taxon>Arachnida</taxon>
        <taxon>Araneae</taxon>
        <taxon>Araneomorphae</taxon>
        <taxon>Entelegynae</taxon>
        <taxon>Araneoidea</taxon>
        <taxon>Theridiidae</taxon>
        <taxon>Parasteatoda</taxon>
    </lineage>
</organism>
<dbReference type="EMBL" id="IAAA01004141">
    <property type="protein sequence ID" value="LAA02285.1"/>
    <property type="molecule type" value="mRNA"/>
</dbReference>
<keyword evidence="5" id="KW-0458">Lysosome</keyword>